<dbReference type="RefSeq" id="WP_119361273.1">
    <property type="nucleotide sequence ID" value="NZ_QWKZ01000163.1"/>
</dbReference>
<sequence>MRLDYELAATVLAEATLEDDRTVCERHGITPRTLRNYRYRLQSDPELSLLFRERLRTLEREWANELAPAIRQAVRFLQRAAQVADPRDPRAIEAVAEALRVLSEVSMTREVLQTRLEGPPPRAN</sequence>
<proteinExistence type="predicted"/>
<reference evidence="1 2" key="1">
    <citation type="submission" date="2018-08" db="EMBL/GenBank/DDBJ databases">
        <title>Meiothermus luteus KCTC 52599 genome sequencing project.</title>
        <authorList>
            <person name="Da Costa M.S."/>
            <person name="Albuquerque L."/>
            <person name="Raposo P."/>
            <person name="Froufe H.J.C."/>
            <person name="Barroso C.S."/>
            <person name="Egas C."/>
        </authorList>
    </citation>
    <scope>NUCLEOTIDE SEQUENCE [LARGE SCALE GENOMIC DNA]</scope>
    <source>
        <strain evidence="1 2">KCTC 52599</strain>
    </source>
</reference>
<dbReference type="AlphaFoldDB" id="A0A399EEL4"/>
<dbReference type="EMBL" id="QWKZ01000163">
    <property type="protein sequence ID" value="RIH81430.1"/>
    <property type="molecule type" value="Genomic_DNA"/>
</dbReference>
<accession>A0A399EEL4</accession>
<keyword evidence="2" id="KW-1185">Reference proteome</keyword>
<evidence type="ECO:0008006" key="3">
    <source>
        <dbReference type="Google" id="ProtNLM"/>
    </source>
</evidence>
<dbReference type="Proteomes" id="UP000265800">
    <property type="component" value="Unassembled WGS sequence"/>
</dbReference>
<dbReference type="OrthoDB" id="26929at2"/>
<evidence type="ECO:0000313" key="1">
    <source>
        <dbReference type="EMBL" id="RIH81430.1"/>
    </source>
</evidence>
<protein>
    <recommendedName>
        <fullName evidence="3">Homeodomain phBC6A51-type domain-containing protein</fullName>
    </recommendedName>
</protein>
<comment type="caution">
    <text evidence="1">The sequence shown here is derived from an EMBL/GenBank/DDBJ whole genome shotgun (WGS) entry which is preliminary data.</text>
</comment>
<name>A0A399EEL4_9DEIN</name>
<organism evidence="1 2">
    <name type="scientific">Meiothermus luteus</name>
    <dbReference type="NCBI Taxonomy" id="2026184"/>
    <lineage>
        <taxon>Bacteria</taxon>
        <taxon>Thermotogati</taxon>
        <taxon>Deinococcota</taxon>
        <taxon>Deinococci</taxon>
        <taxon>Thermales</taxon>
        <taxon>Thermaceae</taxon>
        <taxon>Meiothermus</taxon>
    </lineage>
</organism>
<evidence type="ECO:0000313" key="2">
    <source>
        <dbReference type="Proteomes" id="UP000265800"/>
    </source>
</evidence>
<gene>
    <name evidence="1" type="ORF">Mlute_02808</name>
</gene>